<keyword evidence="4 9" id="KW-0547">Nucleotide-binding</keyword>
<comment type="caution">
    <text evidence="13">The sequence shown here is derived from an EMBL/GenBank/DDBJ whole genome shotgun (WGS) entry which is preliminary data.</text>
</comment>
<dbReference type="SUPFAM" id="SSF56112">
    <property type="entry name" value="Protein kinase-like (PK-like)"/>
    <property type="match status" value="1"/>
</dbReference>
<keyword evidence="2 10" id="KW-0723">Serine/threonine-protein kinase</keyword>
<accession>A0AAD5UFE5</accession>
<evidence type="ECO:0000256" key="6">
    <source>
        <dbReference type="ARBA" id="ARBA00022840"/>
    </source>
</evidence>
<feature type="binding site" evidence="9">
    <location>
        <position position="262"/>
    </location>
    <ligand>
        <name>ATP</name>
        <dbReference type="ChEBI" id="CHEBI:30616"/>
    </ligand>
</feature>
<dbReference type="InterPro" id="IPR011009">
    <property type="entry name" value="Kinase-like_dom_sf"/>
</dbReference>
<dbReference type="InterPro" id="IPR017441">
    <property type="entry name" value="Protein_kinase_ATP_BS"/>
</dbReference>
<dbReference type="PANTHER" id="PTHR24346:SF107">
    <property type="entry name" value="SERINE_THREONINE-PROTEIN KINASE CHK1"/>
    <property type="match status" value="1"/>
</dbReference>
<feature type="region of interest" description="Disordered" evidence="11">
    <location>
        <begin position="150"/>
        <end position="233"/>
    </location>
</feature>
<keyword evidence="5 13" id="KW-0418">Kinase</keyword>
<dbReference type="GO" id="GO:0004674">
    <property type="term" value="F:protein serine/threonine kinase activity"/>
    <property type="evidence" value="ECO:0007669"/>
    <property type="project" value="UniProtKB-KW"/>
</dbReference>
<evidence type="ECO:0000256" key="1">
    <source>
        <dbReference type="ARBA" id="ARBA00012513"/>
    </source>
</evidence>
<evidence type="ECO:0000256" key="9">
    <source>
        <dbReference type="PROSITE-ProRule" id="PRU10141"/>
    </source>
</evidence>
<dbReference type="GO" id="GO:0005737">
    <property type="term" value="C:cytoplasm"/>
    <property type="evidence" value="ECO:0007669"/>
    <property type="project" value="TreeGrafter"/>
</dbReference>
<feature type="region of interest" description="Disordered" evidence="11">
    <location>
        <begin position="49"/>
        <end position="138"/>
    </location>
</feature>
<comment type="similarity">
    <text evidence="10">Belongs to the protein kinase superfamily.</text>
</comment>
<dbReference type="EMBL" id="JADGKB010000090">
    <property type="protein sequence ID" value="KAJ3254202.1"/>
    <property type="molecule type" value="Genomic_DNA"/>
</dbReference>
<dbReference type="AlphaFoldDB" id="A0AAD5UFE5"/>
<evidence type="ECO:0000256" key="5">
    <source>
        <dbReference type="ARBA" id="ARBA00022777"/>
    </source>
</evidence>
<dbReference type="PANTHER" id="PTHR24346">
    <property type="entry name" value="MAP/MICROTUBULE AFFINITY-REGULATING KINASE"/>
    <property type="match status" value="1"/>
</dbReference>
<feature type="compositionally biased region" description="Basic and acidic residues" evidence="11">
    <location>
        <begin position="100"/>
        <end position="110"/>
    </location>
</feature>
<feature type="domain" description="Protein kinase" evidence="12">
    <location>
        <begin position="233"/>
        <end position="430"/>
    </location>
</feature>
<feature type="region of interest" description="Disordered" evidence="11">
    <location>
        <begin position="11"/>
        <end position="32"/>
    </location>
</feature>
<proteinExistence type="inferred from homology"/>
<evidence type="ECO:0000256" key="3">
    <source>
        <dbReference type="ARBA" id="ARBA00022679"/>
    </source>
</evidence>
<evidence type="ECO:0000256" key="7">
    <source>
        <dbReference type="ARBA" id="ARBA00047899"/>
    </source>
</evidence>
<evidence type="ECO:0000256" key="11">
    <source>
        <dbReference type="SAM" id="MobiDB-lite"/>
    </source>
</evidence>
<feature type="compositionally biased region" description="Polar residues" evidence="11">
    <location>
        <begin position="16"/>
        <end position="30"/>
    </location>
</feature>
<dbReference type="EC" id="2.7.11.1" evidence="1"/>
<dbReference type="PROSITE" id="PS00108">
    <property type="entry name" value="PROTEIN_KINASE_ST"/>
    <property type="match status" value="1"/>
</dbReference>
<dbReference type="Pfam" id="PF00069">
    <property type="entry name" value="Pkinase"/>
    <property type="match status" value="1"/>
</dbReference>
<keyword evidence="3" id="KW-0808">Transferase</keyword>
<feature type="compositionally biased region" description="Acidic residues" evidence="11">
    <location>
        <begin position="119"/>
        <end position="128"/>
    </location>
</feature>
<evidence type="ECO:0000313" key="14">
    <source>
        <dbReference type="Proteomes" id="UP001210925"/>
    </source>
</evidence>
<feature type="compositionally biased region" description="Basic and acidic residues" evidence="11">
    <location>
        <begin position="76"/>
        <end position="85"/>
    </location>
</feature>
<dbReference type="PROSITE" id="PS00107">
    <property type="entry name" value="PROTEIN_KINASE_ATP"/>
    <property type="match status" value="1"/>
</dbReference>
<protein>
    <recommendedName>
        <fullName evidence="1">non-specific serine/threonine protein kinase</fullName>
        <ecNumber evidence="1">2.7.11.1</ecNumber>
    </recommendedName>
</protein>
<evidence type="ECO:0000259" key="12">
    <source>
        <dbReference type="PROSITE" id="PS50011"/>
    </source>
</evidence>
<evidence type="ECO:0000256" key="2">
    <source>
        <dbReference type="ARBA" id="ARBA00022527"/>
    </source>
</evidence>
<evidence type="ECO:0000256" key="10">
    <source>
        <dbReference type="RuleBase" id="RU000304"/>
    </source>
</evidence>
<keyword evidence="14" id="KW-1185">Reference proteome</keyword>
<dbReference type="Gene3D" id="1.10.510.10">
    <property type="entry name" value="Transferase(Phosphotransferase) domain 1"/>
    <property type="match status" value="1"/>
</dbReference>
<evidence type="ECO:0000256" key="8">
    <source>
        <dbReference type="ARBA" id="ARBA00048679"/>
    </source>
</evidence>
<sequence>MSNFNAEVWVPGMDGNASSTRNSVTRSDIFTKNLKDEKKPSIVYRIFHLGDSSPTEDGGLTARSKRYNSDSDMSSDDEHSHESPSMRRKNSIQDALDMFRPAKDRKEKPKGIFSVDNGDSSDYDSEQEEQPKKSTTSLIKDLLHFKDTLSRKSNSRTSVTSLHSNDGDSSPVSESKVNRNVSQKTKPPSETGTPAKMGFLSLQRKPSSTSLSKEPEKPLTRSSSESSFSEKYGSTEGVLGKGAYATVKLCCPVNSKAKYAVKEFRKKKKEETNKEYIKKLNAEFCIASSLDNENIVRCVDLIQDEKKVWCVVMEYCPGGDLFTKISNGLLSTEAERNCYFAQLCHGVQYLHSVGVAHRDLKPENLLLDESCRILKITDFGVSSVFKTPFSNVRDKLKGVTGSGPYIAPEEFVQKEYDSEMVDIWSIGIIG</sequence>
<comment type="catalytic activity">
    <reaction evidence="7">
        <text>L-threonyl-[protein] + ATP = O-phospho-L-threonyl-[protein] + ADP + H(+)</text>
        <dbReference type="Rhea" id="RHEA:46608"/>
        <dbReference type="Rhea" id="RHEA-COMP:11060"/>
        <dbReference type="Rhea" id="RHEA-COMP:11605"/>
        <dbReference type="ChEBI" id="CHEBI:15378"/>
        <dbReference type="ChEBI" id="CHEBI:30013"/>
        <dbReference type="ChEBI" id="CHEBI:30616"/>
        <dbReference type="ChEBI" id="CHEBI:61977"/>
        <dbReference type="ChEBI" id="CHEBI:456216"/>
        <dbReference type="EC" id="2.7.11.1"/>
    </reaction>
</comment>
<dbReference type="GO" id="GO:0035556">
    <property type="term" value="P:intracellular signal transduction"/>
    <property type="evidence" value="ECO:0007669"/>
    <property type="project" value="TreeGrafter"/>
</dbReference>
<dbReference type="SMART" id="SM00220">
    <property type="entry name" value="S_TKc"/>
    <property type="match status" value="1"/>
</dbReference>
<evidence type="ECO:0000313" key="13">
    <source>
        <dbReference type="EMBL" id="KAJ3254202.1"/>
    </source>
</evidence>
<dbReference type="InterPro" id="IPR008271">
    <property type="entry name" value="Ser/Thr_kinase_AS"/>
</dbReference>
<dbReference type="Proteomes" id="UP001210925">
    <property type="component" value="Unassembled WGS sequence"/>
</dbReference>
<evidence type="ECO:0000256" key="4">
    <source>
        <dbReference type="ARBA" id="ARBA00022741"/>
    </source>
</evidence>
<dbReference type="GO" id="GO:0005524">
    <property type="term" value="F:ATP binding"/>
    <property type="evidence" value="ECO:0007669"/>
    <property type="project" value="UniProtKB-UniRule"/>
</dbReference>
<name>A0AAD5UFE5_9FUNG</name>
<organism evidence="13 14">
    <name type="scientific">Boothiomyces macroporosus</name>
    <dbReference type="NCBI Taxonomy" id="261099"/>
    <lineage>
        <taxon>Eukaryota</taxon>
        <taxon>Fungi</taxon>
        <taxon>Fungi incertae sedis</taxon>
        <taxon>Chytridiomycota</taxon>
        <taxon>Chytridiomycota incertae sedis</taxon>
        <taxon>Chytridiomycetes</taxon>
        <taxon>Rhizophydiales</taxon>
        <taxon>Terramycetaceae</taxon>
        <taxon>Boothiomyces</taxon>
    </lineage>
</organism>
<gene>
    <name evidence="13" type="primary">SAT4_3</name>
    <name evidence="13" type="ORF">HK103_007447</name>
</gene>
<comment type="catalytic activity">
    <reaction evidence="8">
        <text>L-seryl-[protein] + ATP = O-phospho-L-seryl-[protein] + ADP + H(+)</text>
        <dbReference type="Rhea" id="RHEA:17989"/>
        <dbReference type="Rhea" id="RHEA-COMP:9863"/>
        <dbReference type="Rhea" id="RHEA-COMP:11604"/>
        <dbReference type="ChEBI" id="CHEBI:15378"/>
        <dbReference type="ChEBI" id="CHEBI:29999"/>
        <dbReference type="ChEBI" id="CHEBI:30616"/>
        <dbReference type="ChEBI" id="CHEBI:83421"/>
        <dbReference type="ChEBI" id="CHEBI:456216"/>
        <dbReference type="EC" id="2.7.11.1"/>
    </reaction>
</comment>
<reference evidence="13" key="1">
    <citation type="submission" date="2020-05" db="EMBL/GenBank/DDBJ databases">
        <title>Phylogenomic resolution of chytrid fungi.</title>
        <authorList>
            <person name="Stajich J.E."/>
            <person name="Amses K."/>
            <person name="Simmons R."/>
            <person name="Seto K."/>
            <person name="Myers J."/>
            <person name="Bonds A."/>
            <person name="Quandt C.A."/>
            <person name="Barry K."/>
            <person name="Liu P."/>
            <person name="Grigoriev I."/>
            <person name="Longcore J.E."/>
            <person name="James T.Y."/>
        </authorList>
    </citation>
    <scope>NUCLEOTIDE SEQUENCE</scope>
    <source>
        <strain evidence="13">PLAUS21</strain>
    </source>
</reference>
<keyword evidence="6 9" id="KW-0067">ATP-binding</keyword>
<feature type="compositionally biased region" description="Polar residues" evidence="11">
    <location>
        <begin position="151"/>
        <end position="192"/>
    </location>
</feature>
<dbReference type="PROSITE" id="PS50011">
    <property type="entry name" value="PROTEIN_KINASE_DOM"/>
    <property type="match status" value="1"/>
</dbReference>
<dbReference type="InterPro" id="IPR000719">
    <property type="entry name" value="Prot_kinase_dom"/>
</dbReference>